<evidence type="ECO:0000256" key="1">
    <source>
        <dbReference type="ARBA" id="ARBA00023002"/>
    </source>
</evidence>
<gene>
    <name evidence="4" type="ORF">PVAG01_00179</name>
</gene>
<protein>
    <submittedName>
        <fullName evidence="4">Aldehyde reductase 1</fullName>
    </submittedName>
</protein>
<accession>A0ABR4PTH5</accession>
<organism evidence="4 5">
    <name type="scientific">Phlyctema vagabunda</name>
    <dbReference type="NCBI Taxonomy" id="108571"/>
    <lineage>
        <taxon>Eukaryota</taxon>
        <taxon>Fungi</taxon>
        <taxon>Dikarya</taxon>
        <taxon>Ascomycota</taxon>
        <taxon>Pezizomycotina</taxon>
        <taxon>Leotiomycetes</taxon>
        <taxon>Helotiales</taxon>
        <taxon>Dermateaceae</taxon>
        <taxon>Phlyctema</taxon>
    </lineage>
</organism>
<feature type="region of interest" description="Disordered" evidence="2">
    <location>
        <begin position="170"/>
        <end position="192"/>
    </location>
</feature>
<keyword evidence="1" id="KW-0560">Oxidoreductase</keyword>
<reference evidence="4 5" key="1">
    <citation type="submission" date="2024-06" db="EMBL/GenBank/DDBJ databases">
        <title>Complete genome of Phlyctema vagabunda strain 19-DSS-EL-015.</title>
        <authorList>
            <person name="Fiorenzani C."/>
        </authorList>
    </citation>
    <scope>NUCLEOTIDE SEQUENCE [LARGE SCALE GENOMIC DNA]</scope>
    <source>
        <strain evidence="4 5">19-DSS-EL-015</strain>
    </source>
</reference>
<dbReference type="Gene3D" id="3.20.20.100">
    <property type="entry name" value="NADP-dependent oxidoreductase domain"/>
    <property type="match status" value="1"/>
</dbReference>
<keyword evidence="5" id="KW-1185">Reference proteome</keyword>
<evidence type="ECO:0000256" key="2">
    <source>
        <dbReference type="SAM" id="MobiDB-lite"/>
    </source>
</evidence>
<dbReference type="PANTHER" id="PTHR11732">
    <property type="entry name" value="ALDO/KETO REDUCTASE"/>
    <property type="match status" value="1"/>
</dbReference>
<evidence type="ECO:0000259" key="3">
    <source>
        <dbReference type="Pfam" id="PF00248"/>
    </source>
</evidence>
<dbReference type="InterPro" id="IPR023210">
    <property type="entry name" value="NADP_OxRdtase_dom"/>
</dbReference>
<dbReference type="Proteomes" id="UP001629113">
    <property type="component" value="Unassembled WGS sequence"/>
</dbReference>
<evidence type="ECO:0000313" key="5">
    <source>
        <dbReference type="Proteomes" id="UP001629113"/>
    </source>
</evidence>
<feature type="domain" description="NADP-dependent oxidoreductase" evidence="3">
    <location>
        <begin position="19"/>
        <end position="125"/>
    </location>
</feature>
<dbReference type="InterPro" id="IPR018170">
    <property type="entry name" value="Aldo/ket_reductase_CS"/>
</dbReference>
<dbReference type="PRINTS" id="PR00069">
    <property type="entry name" value="ALDKETRDTASE"/>
</dbReference>
<comment type="caution">
    <text evidence="4">The sequence shown here is derived from an EMBL/GenBank/DDBJ whole genome shotgun (WGS) entry which is preliminary data.</text>
</comment>
<dbReference type="EMBL" id="JBFCZG010000001">
    <property type="protein sequence ID" value="KAL3426670.1"/>
    <property type="molecule type" value="Genomic_DNA"/>
</dbReference>
<dbReference type="InterPro" id="IPR036812">
    <property type="entry name" value="NAD(P)_OxRdtase_dom_sf"/>
</dbReference>
<dbReference type="Pfam" id="PF00248">
    <property type="entry name" value="Aldo_ket_red"/>
    <property type="match status" value="1"/>
</dbReference>
<dbReference type="PROSITE" id="PS00798">
    <property type="entry name" value="ALDOKETO_REDUCTASE_1"/>
    <property type="match status" value="1"/>
</dbReference>
<evidence type="ECO:0000313" key="4">
    <source>
        <dbReference type="EMBL" id="KAL3426670.1"/>
    </source>
</evidence>
<name>A0ABR4PTH5_9HELO</name>
<proteinExistence type="predicted"/>
<dbReference type="InterPro" id="IPR020471">
    <property type="entry name" value="AKR"/>
</dbReference>
<sequence length="213" mass="23688">MARPIPSCTLNNGVKVPLLGFGTFAKGRTAGLSYDAVIAALDAGYRHFDCAWFYNNEDEIGVALKDWLAANPNFTRSDIFITTKVWLHLCGSAEDVAWSLNDSLRKLGTDYVDCFLIHWPICAEKTDQKMPKIGADGKVNLYKSSQNLYRIFRNLFLSTSSTLISRRTPRLSGSSLKSSTNLARQGQSGSQTGPSIDLRNFWLLVRSSLLLTR</sequence>
<feature type="compositionally biased region" description="Polar residues" evidence="2">
    <location>
        <begin position="173"/>
        <end position="192"/>
    </location>
</feature>
<dbReference type="SUPFAM" id="SSF51430">
    <property type="entry name" value="NAD(P)-linked oxidoreductase"/>
    <property type="match status" value="1"/>
</dbReference>